<feature type="region of interest" description="Disordered" evidence="1">
    <location>
        <begin position="23"/>
        <end position="51"/>
    </location>
</feature>
<evidence type="ECO:0000313" key="3">
    <source>
        <dbReference type="EMBL" id="GFT61338.1"/>
    </source>
</evidence>
<feature type="compositionally biased region" description="Basic and acidic residues" evidence="1">
    <location>
        <begin position="39"/>
        <end position="50"/>
    </location>
</feature>
<evidence type="ECO:0000256" key="1">
    <source>
        <dbReference type="SAM" id="MobiDB-lite"/>
    </source>
</evidence>
<evidence type="ECO:0000313" key="4">
    <source>
        <dbReference type="EMBL" id="GFU51595.1"/>
    </source>
</evidence>
<name>A0A8X6TB47_NEPPI</name>
<gene>
    <name evidence="3" type="ORF">NPIL_353081</name>
    <name evidence="2" type="ORF">NPIL_390871</name>
    <name evidence="4" type="ORF">NPIL_474311</name>
</gene>
<proteinExistence type="predicted"/>
<sequence length="70" mass="8027">MEFSPRVVAGSDTKWKVSIERSKPAKGLHVHQPHKVRGERRSPRKLKEFSPRVVAGSDTKWKVSIERYGT</sequence>
<dbReference type="AlphaFoldDB" id="A0A8X6TB47"/>
<feature type="compositionally biased region" description="Basic residues" evidence="1">
    <location>
        <begin position="24"/>
        <end position="38"/>
    </location>
</feature>
<reference evidence="2" key="1">
    <citation type="submission" date="2020-08" db="EMBL/GenBank/DDBJ databases">
        <title>Multicomponent nature underlies the extraordinary mechanical properties of spider dragline silk.</title>
        <authorList>
            <person name="Kono N."/>
            <person name="Nakamura H."/>
            <person name="Mori M."/>
            <person name="Yoshida Y."/>
            <person name="Ohtoshi R."/>
            <person name="Malay A.D."/>
            <person name="Moran D.A.P."/>
            <person name="Tomita M."/>
            <person name="Numata K."/>
            <person name="Arakawa K."/>
        </authorList>
    </citation>
    <scope>NUCLEOTIDE SEQUENCE</scope>
</reference>
<keyword evidence="5" id="KW-1185">Reference proteome</keyword>
<dbReference type="EMBL" id="BMAW01019030">
    <property type="protein sequence ID" value="GFT61338.1"/>
    <property type="molecule type" value="Genomic_DNA"/>
</dbReference>
<dbReference type="EMBL" id="BMAW01038286">
    <property type="protein sequence ID" value="GFU51595.1"/>
    <property type="molecule type" value="Genomic_DNA"/>
</dbReference>
<dbReference type="Proteomes" id="UP000887013">
    <property type="component" value="Unassembled WGS sequence"/>
</dbReference>
<evidence type="ECO:0000313" key="5">
    <source>
        <dbReference type="Proteomes" id="UP000887013"/>
    </source>
</evidence>
<protein>
    <submittedName>
        <fullName evidence="2">Uncharacterized protein</fullName>
    </submittedName>
</protein>
<accession>A0A8X6TB47</accession>
<comment type="caution">
    <text evidence="2">The sequence shown here is derived from an EMBL/GenBank/DDBJ whole genome shotgun (WGS) entry which is preliminary data.</text>
</comment>
<evidence type="ECO:0000313" key="2">
    <source>
        <dbReference type="EMBL" id="GFS89357.1"/>
    </source>
</evidence>
<organism evidence="2 5">
    <name type="scientific">Nephila pilipes</name>
    <name type="common">Giant wood spider</name>
    <name type="synonym">Nephila maculata</name>
    <dbReference type="NCBI Taxonomy" id="299642"/>
    <lineage>
        <taxon>Eukaryota</taxon>
        <taxon>Metazoa</taxon>
        <taxon>Ecdysozoa</taxon>
        <taxon>Arthropoda</taxon>
        <taxon>Chelicerata</taxon>
        <taxon>Arachnida</taxon>
        <taxon>Araneae</taxon>
        <taxon>Araneomorphae</taxon>
        <taxon>Entelegynae</taxon>
        <taxon>Araneoidea</taxon>
        <taxon>Nephilidae</taxon>
        <taxon>Nephila</taxon>
    </lineage>
</organism>
<dbReference type="EMBL" id="BMAW01004509">
    <property type="protein sequence ID" value="GFS89357.1"/>
    <property type="molecule type" value="Genomic_DNA"/>
</dbReference>